<feature type="compositionally biased region" description="Polar residues" evidence="1">
    <location>
        <begin position="52"/>
        <end position="64"/>
    </location>
</feature>
<evidence type="ECO:0000313" key="3">
    <source>
        <dbReference type="EMBL" id="ABA96964.2"/>
    </source>
</evidence>
<name>Q2QUR7_ORYSJ</name>
<sequence length="1682" mass="188550">MAPSPSLSPDTHPRHRRFRSSPEHLVGVFQASLASPTLETFPIPVPRHNPPLSAQTPSPKSPFSTHPDPPETIQISGIDSSTAASICLSPRLDSRFVTLRPQDPSKSSTLQDLPATAPLGALRLYSEVLAAPAPIPLAASSKSQQELSPPKIRSLAGRLNFPAAQPCSSVTERLNPVNLTDPDVGSQGAAPKDLRILKSGRKVQMPAQILSAVQHPRDHRVIECREPLRCWFCMGIGHCASSCLKRKSFKSTATSQPLPQTSVESFPPLAPIRFPPKLLPRSALSSPSSMDDLSARPSQEPVVISATGEIERLRQKFSARSIVAWQVGHQGSNVDPNVFADDVHSAFRIRRSDIQITKFHPEDFFITCSSQNDRDAILRQPRLATKSGRVYLFCPWEEGLHGVPARFRYRARVCIEGIPMHARTEETAAKIIGRKCSINYVEEYSRRQNYNRTFDIWIWTDAPKFIPRSSTFSITNADEEGLPTDISLLDLEPHHNPPPDEPKEGWTYDILVHIDTLEDLHSKVARAYDWQYGAETDEGSLIPKEVQMMKTKTESSAPRGSVGAVPFGAVSVDGRKVVAVSVEEINKFTTKTRADASMFERPPLAAAAPTVLARQGQVAVLELLEKHLDPMLHEATIQHSLYSPDTSSPRIASPVFIPSSTQLGSGAADGVLGAAKNLQEFAASLSTPIQPAILPTPDVSSRRPCRNKVTLHSPQRHSERLARKRRFGTKIEHFAQEILAKNFGFLNDQTRFDENIEKLYVQHFKKPISPASMKIITTLVEKGGCEGIHLKTAKKKAAVVPICLLVFIMSQHNVHLFNWNVRGLNAQAKQDVVKAFVHKVGASIVCLQETKLATVTDRNILSILGQNFVQSYAFLPASGTRGGIILACNANLFSLSEAVQGQFSLSATITMFEEGLQWSITVVYSPQLEADKIAFLAEIEAMSSFMKPAWLLIGDFNLIYKVSDKNNDRLNRRMMQRFKGLIDKIEVKELHLPGRRFTWAGAGQNPTQTKIDRAFVIPDWDIMFSNASLQPLSSSTSDHAALFLIGNEMRGKPPNSRFEAFWLKIPGFLEVVEDSWNRPLLAANPLAILYIKLKRLARDLKRWNRQNVGDIKLQLAVANEVVFQLDVAQETRPLSDDECVLRSNLKARILGLAVLNKIQIRQRSRLTWLKEGDVNSKFFHIKENSRRRKNFIQTLQTQNGIAVSAQEKADTLFRFFSDRLGTPSQRQSCLNWATLNFPSFDLDDQEDDITEEELKHPVFSVPSEKAPGPDGYIGAFFKHAWEIIKEDLLLAAKSFMALNTNQLKKLNTAYICLLPKKRRSGWTKLLANRLAPRLNELVSQNQSAFVRKRAIHDNFLFVQNLVHILHRNHKEALFLKVHITKAFDTVGWPYLLEVLQRKVDFLPLIEKIGSRLPGWKGRYFTSEGRRILVQSVLSAMPTFHLSALQAPKWVIKRIDRFHRSFLWKGEDPSKTNPGSSLVNWSTVCKPKFLGGLGILELEKFPRALRLRWLWFKWKEENKPWIGMDIPCDNCDMRLFQAATTISLGNGEKTAFWQDKWLQSSCPKDIAPMCFNLAKRKQRSVKTELTNNSWLLSFRNITSIEEINEVVQLGENSHGSKPPAPQPPAPPLALQLDLQFVWRSPLKTPTIFSMGVLSSGKFGARYVNGKISKEPNLQMTLQLGGST</sequence>
<dbReference type="GO" id="GO:0003824">
    <property type="term" value="F:catalytic activity"/>
    <property type="evidence" value="ECO:0007669"/>
    <property type="project" value="InterPro"/>
</dbReference>
<reference evidence="3" key="3">
    <citation type="submission" date="2006-01" db="EMBL/GenBank/DDBJ databases">
        <authorList>
            <person name="Buell R."/>
        </authorList>
    </citation>
    <scope>NUCLEOTIDE SEQUENCE</scope>
</reference>
<evidence type="ECO:0000256" key="1">
    <source>
        <dbReference type="SAM" id="MobiDB-lite"/>
    </source>
</evidence>
<proteinExistence type="predicted"/>
<dbReference type="EMBL" id="DP000011">
    <property type="protein sequence ID" value="ABA96964.2"/>
    <property type="molecule type" value="Genomic_DNA"/>
</dbReference>
<dbReference type="PANTHER" id="PTHR33087:SF31">
    <property type="entry name" value="OS06G0482850 PROTEIN"/>
    <property type="match status" value="1"/>
</dbReference>
<dbReference type="InterPro" id="IPR036691">
    <property type="entry name" value="Endo/exonu/phosph_ase_sf"/>
</dbReference>
<protein>
    <submittedName>
        <fullName evidence="3">Retrotransposon protein, putative, LINE subclass</fullName>
    </submittedName>
</protein>
<evidence type="ECO:0000259" key="2">
    <source>
        <dbReference type="Pfam" id="PF03372"/>
    </source>
</evidence>
<dbReference type="SUPFAM" id="SSF56219">
    <property type="entry name" value="DNase I-like"/>
    <property type="match status" value="1"/>
</dbReference>
<reference evidence="3" key="2">
    <citation type="submission" date="2005-04" db="EMBL/GenBank/DDBJ databases">
        <authorList>
            <person name="Buell C.R."/>
            <person name="Wing R.A."/>
            <person name="McCombie W.A."/>
            <person name="Ouyang S."/>
        </authorList>
    </citation>
    <scope>NUCLEOTIDE SEQUENCE</scope>
</reference>
<gene>
    <name evidence="3" type="ordered locus">LOC_Os12g15340</name>
</gene>
<dbReference type="Pfam" id="PF03372">
    <property type="entry name" value="Exo_endo_phos"/>
    <property type="match status" value="1"/>
</dbReference>
<dbReference type="PANTHER" id="PTHR33087">
    <property type="entry name" value="OS07G0539200 PROTEIN"/>
    <property type="match status" value="1"/>
</dbReference>
<organism evidence="3">
    <name type="scientific">Oryza sativa subsp. japonica</name>
    <name type="common">Rice</name>
    <dbReference type="NCBI Taxonomy" id="39947"/>
    <lineage>
        <taxon>Eukaryota</taxon>
        <taxon>Viridiplantae</taxon>
        <taxon>Streptophyta</taxon>
        <taxon>Embryophyta</taxon>
        <taxon>Tracheophyta</taxon>
        <taxon>Spermatophyta</taxon>
        <taxon>Magnoliopsida</taxon>
        <taxon>Liliopsida</taxon>
        <taxon>Poales</taxon>
        <taxon>Poaceae</taxon>
        <taxon>BOP clade</taxon>
        <taxon>Oryzoideae</taxon>
        <taxon>Oryzeae</taxon>
        <taxon>Oryzinae</taxon>
        <taxon>Oryza</taxon>
        <taxon>Oryza sativa</taxon>
    </lineage>
</organism>
<feature type="domain" description="Endonuclease/exonuclease/phosphatase" evidence="2">
    <location>
        <begin position="819"/>
        <end position="1039"/>
    </location>
</feature>
<feature type="region of interest" description="Disordered" evidence="1">
    <location>
        <begin position="39"/>
        <end position="74"/>
    </location>
</feature>
<dbReference type="Gene3D" id="3.60.10.10">
    <property type="entry name" value="Endonuclease/exonuclease/phosphatase"/>
    <property type="match status" value="1"/>
</dbReference>
<reference evidence="3" key="1">
    <citation type="journal article" date="2005" name="BMC Biol.">
        <title>The sequence of rice chromosomes 11 and 12, rich in disease resistance genes and recent gene duplications.</title>
        <authorList>
            <consortium name="The rice chromosomes 11 and 12 sequencing consortia"/>
        </authorList>
    </citation>
    <scope>NUCLEOTIDE SEQUENCE [LARGE SCALE GENOMIC DNA]</scope>
</reference>
<dbReference type="InterPro" id="IPR005135">
    <property type="entry name" value="Endo/exonuclease/phosphatase"/>
</dbReference>
<feature type="region of interest" description="Disordered" evidence="1">
    <location>
        <begin position="1"/>
        <end position="23"/>
    </location>
</feature>
<accession>Q2QUR7</accession>
<dbReference type="InterPro" id="IPR053253">
    <property type="entry name" value="Sex_diff_modulator"/>
</dbReference>